<dbReference type="SUPFAM" id="SSF56219">
    <property type="entry name" value="DNase I-like"/>
    <property type="match status" value="1"/>
</dbReference>
<protein>
    <submittedName>
        <fullName evidence="2">Jg21018 protein</fullName>
    </submittedName>
</protein>
<dbReference type="InterPro" id="IPR036691">
    <property type="entry name" value="Endo/exonu/phosph_ase_sf"/>
</dbReference>
<dbReference type="Pfam" id="PF03372">
    <property type="entry name" value="Exo_endo_phos"/>
    <property type="match status" value="1"/>
</dbReference>
<feature type="domain" description="Endonuclease/exonuclease/phosphatase" evidence="1">
    <location>
        <begin position="70"/>
        <end position="146"/>
    </location>
</feature>
<organism evidence="2 3">
    <name type="scientific">Pararge aegeria aegeria</name>
    <dbReference type="NCBI Taxonomy" id="348720"/>
    <lineage>
        <taxon>Eukaryota</taxon>
        <taxon>Metazoa</taxon>
        <taxon>Ecdysozoa</taxon>
        <taxon>Arthropoda</taxon>
        <taxon>Hexapoda</taxon>
        <taxon>Insecta</taxon>
        <taxon>Pterygota</taxon>
        <taxon>Neoptera</taxon>
        <taxon>Endopterygota</taxon>
        <taxon>Lepidoptera</taxon>
        <taxon>Glossata</taxon>
        <taxon>Ditrysia</taxon>
        <taxon>Papilionoidea</taxon>
        <taxon>Nymphalidae</taxon>
        <taxon>Satyrinae</taxon>
        <taxon>Satyrini</taxon>
        <taxon>Parargina</taxon>
        <taxon>Pararge</taxon>
    </lineage>
</organism>
<accession>A0A8S4QNK4</accession>
<dbReference type="AlphaFoldDB" id="A0A8S4QNK4"/>
<dbReference type="InterPro" id="IPR005135">
    <property type="entry name" value="Endo/exonuclease/phosphatase"/>
</dbReference>
<proteinExistence type="predicted"/>
<evidence type="ECO:0000259" key="1">
    <source>
        <dbReference type="Pfam" id="PF03372"/>
    </source>
</evidence>
<sequence length="147" mass="16485">MTKQPCLGRHCFPRSAGEGTRKGVSKKCLTRSYFRGSNHGCLCITQLVVENVTKKCKNNAIKYQTMTFGAWNIRTLLDRDNNMCPERKSAIVARELKRYNVDIAALSETHLADEGKLVEHGGGYTFFWKGTPVSEPRRSGVGFAIKK</sequence>
<dbReference type="GO" id="GO:0003824">
    <property type="term" value="F:catalytic activity"/>
    <property type="evidence" value="ECO:0007669"/>
    <property type="project" value="InterPro"/>
</dbReference>
<name>A0A8S4QNK4_9NEOP</name>
<keyword evidence="3" id="KW-1185">Reference proteome</keyword>
<dbReference type="Gene3D" id="3.60.10.10">
    <property type="entry name" value="Endonuclease/exonuclease/phosphatase"/>
    <property type="match status" value="1"/>
</dbReference>
<gene>
    <name evidence="2" type="primary">jg21018</name>
    <name evidence="2" type="ORF">PAEG_LOCUS3733</name>
</gene>
<dbReference type="Proteomes" id="UP000838756">
    <property type="component" value="Unassembled WGS sequence"/>
</dbReference>
<dbReference type="OrthoDB" id="410381at2759"/>
<comment type="caution">
    <text evidence="2">The sequence shown here is derived from an EMBL/GenBank/DDBJ whole genome shotgun (WGS) entry which is preliminary data.</text>
</comment>
<dbReference type="EMBL" id="CAKXAJ010012176">
    <property type="protein sequence ID" value="CAH2215604.1"/>
    <property type="molecule type" value="Genomic_DNA"/>
</dbReference>
<evidence type="ECO:0000313" key="2">
    <source>
        <dbReference type="EMBL" id="CAH2215604.1"/>
    </source>
</evidence>
<evidence type="ECO:0000313" key="3">
    <source>
        <dbReference type="Proteomes" id="UP000838756"/>
    </source>
</evidence>
<reference evidence="2" key="1">
    <citation type="submission" date="2022-03" db="EMBL/GenBank/DDBJ databases">
        <authorList>
            <person name="Lindestad O."/>
        </authorList>
    </citation>
    <scope>NUCLEOTIDE SEQUENCE</scope>
</reference>